<evidence type="ECO:0000313" key="5">
    <source>
        <dbReference type="Proteomes" id="UP000789326"/>
    </source>
</evidence>
<protein>
    <submittedName>
        <fullName evidence="4">Neopullulanase</fullName>
        <ecNumber evidence="4">3.2.1.135</ecNumber>
    </submittedName>
</protein>
<dbReference type="Gene3D" id="3.90.400.10">
    <property type="entry name" value="Oligo-1,6-glucosidase, Domain 2"/>
    <property type="match status" value="1"/>
</dbReference>
<proteinExistence type="predicted"/>
<name>A0A9W4L5R0_9BACI</name>
<dbReference type="CDD" id="cd02857">
    <property type="entry name" value="E_set_CDase_PDE_N"/>
    <property type="match status" value="1"/>
</dbReference>
<dbReference type="AlphaFoldDB" id="A0A9W4L5R0"/>
<dbReference type="InterPro" id="IPR045857">
    <property type="entry name" value="O16G_dom_2"/>
</dbReference>
<dbReference type="EMBL" id="CAKKMG010000115">
    <property type="protein sequence ID" value="CAH0304742.1"/>
    <property type="molecule type" value="Genomic_DNA"/>
</dbReference>
<dbReference type="Gene3D" id="2.60.40.1180">
    <property type="entry name" value="Golgi alpha-mannosidase II"/>
    <property type="match status" value="1"/>
</dbReference>
<dbReference type="PANTHER" id="PTHR10357:SF210">
    <property type="entry name" value="MALTODEXTRIN GLUCOSIDASE"/>
    <property type="match status" value="1"/>
</dbReference>
<feature type="domain" description="Glycosyl hydrolase family 13 catalytic" evidence="3">
    <location>
        <begin position="139"/>
        <end position="497"/>
    </location>
</feature>
<evidence type="ECO:0000256" key="1">
    <source>
        <dbReference type="ARBA" id="ARBA00022801"/>
    </source>
</evidence>
<dbReference type="Pfam" id="PF02903">
    <property type="entry name" value="Alpha-amylase_N"/>
    <property type="match status" value="1"/>
</dbReference>
<sequence>MEFSSIHHRPNDNYGYPINTETLHIRLRTKKQDISSAGLIFGDPYISDNDGQWQYEELPMSLSGSDNRYDYWHIYVKPPYRRIRYGFKVSSEDESAIYTEKGFFNEAPRDPGSYFAIPYLHQNEVFGAPEWVKDTIWYQIFPERFANGNPDNDPEDVKPWGSEDPAVDNFFGGDFEGIIEHLDYLENLGINGIYFTPIFHAYSNHKYDTIDYRSIDPQFGTKETLKTLINECHKRNIRVMLDAVFNHSGYYFPPFQDLLEKGEKSKYKDWFHPHSFPLKGGEMPNYETFGFFESMPKLNTANPEVKEYLLEVSAYWIKEFDIDAWRLDVANEVDQPFWREFRTTVKNIKPDLYILGEIWHDSMPWLRGDQFDAVMNYPFTNQVFRLVASQTINAREFTKEMTAIYHSYPTNVFDVTFNLLGSHDTPRIFTDCGEDLARAKLIHAILLTFNGSPCIYYGDEIGLTGGMDPGCRKCMVWEDEKQNTELFNEIKTLILLRKEERLLANDGKFKFLDTAGNENIVAYQKYNGERSVVILINPTDVQQSFTLPFDLKGRTLTDLRTKETTQVGNFELGGYQYKILAFNH</sequence>
<comment type="caution">
    <text evidence="4">The sequence shown here is derived from an EMBL/GenBank/DDBJ whole genome shotgun (WGS) entry which is preliminary data.</text>
</comment>
<accession>A0A9W4L5R0</accession>
<dbReference type="RefSeq" id="WP_230303883.1">
    <property type="nucleotide sequence ID" value="NZ_CAKKMG010000115.1"/>
</dbReference>
<gene>
    <name evidence="4" type="primary">nplT</name>
    <name evidence="4" type="ORF">SRABI133_04696</name>
</gene>
<dbReference type="InterPro" id="IPR013780">
    <property type="entry name" value="Glyco_hydro_b"/>
</dbReference>
<dbReference type="Gene3D" id="3.20.20.80">
    <property type="entry name" value="Glycosidases"/>
    <property type="match status" value="1"/>
</dbReference>
<dbReference type="SUPFAM" id="SSF51445">
    <property type="entry name" value="(Trans)glycosidases"/>
    <property type="match status" value="1"/>
</dbReference>
<dbReference type="GO" id="GO:0031216">
    <property type="term" value="F:neopullulanase activity"/>
    <property type="evidence" value="ECO:0007669"/>
    <property type="project" value="UniProtKB-EC"/>
</dbReference>
<dbReference type="Gene3D" id="2.60.40.10">
    <property type="entry name" value="Immunoglobulins"/>
    <property type="match status" value="1"/>
</dbReference>
<dbReference type="InterPro" id="IPR017853">
    <property type="entry name" value="GH"/>
</dbReference>
<organism evidence="4 5">
    <name type="scientific">Peribacillus simplex</name>
    <dbReference type="NCBI Taxonomy" id="1478"/>
    <lineage>
        <taxon>Bacteria</taxon>
        <taxon>Bacillati</taxon>
        <taxon>Bacillota</taxon>
        <taxon>Bacilli</taxon>
        <taxon>Bacillales</taxon>
        <taxon>Bacillaceae</taxon>
        <taxon>Peribacillus</taxon>
    </lineage>
</organism>
<keyword evidence="1 4" id="KW-0378">Hydrolase</keyword>
<dbReference type="SMART" id="SM00642">
    <property type="entry name" value="Aamy"/>
    <property type="match status" value="1"/>
</dbReference>
<evidence type="ECO:0000313" key="4">
    <source>
        <dbReference type="EMBL" id="CAH0304742.1"/>
    </source>
</evidence>
<dbReference type="Pfam" id="PF00128">
    <property type="entry name" value="Alpha-amylase"/>
    <property type="match status" value="1"/>
</dbReference>
<dbReference type="SUPFAM" id="SSF81296">
    <property type="entry name" value="E set domains"/>
    <property type="match status" value="1"/>
</dbReference>
<reference evidence="4" key="1">
    <citation type="submission" date="2021-11" db="EMBL/GenBank/DDBJ databases">
        <authorList>
            <person name="Bulgarelli D."/>
        </authorList>
    </citation>
    <scope>NUCLEOTIDE SEQUENCE</scope>
    <source>
        <strain evidence="4">Bi133</strain>
    </source>
</reference>
<dbReference type="PANTHER" id="PTHR10357">
    <property type="entry name" value="ALPHA-AMYLASE FAMILY MEMBER"/>
    <property type="match status" value="1"/>
</dbReference>
<dbReference type="InterPro" id="IPR004185">
    <property type="entry name" value="Glyco_hydro_13_lg-like_dom"/>
</dbReference>
<dbReference type="CDD" id="cd11338">
    <property type="entry name" value="AmyAc_CMD"/>
    <property type="match status" value="1"/>
</dbReference>
<dbReference type="InterPro" id="IPR006047">
    <property type="entry name" value="GH13_cat_dom"/>
</dbReference>
<evidence type="ECO:0000256" key="2">
    <source>
        <dbReference type="ARBA" id="ARBA00023295"/>
    </source>
</evidence>
<evidence type="ECO:0000259" key="3">
    <source>
        <dbReference type="SMART" id="SM00642"/>
    </source>
</evidence>
<dbReference type="InterPro" id="IPR014756">
    <property type="entry name" value="Ig_E-set"/>
</dbReference>
<dbReference type="InterPro" id="IPR013783">
    <property type="entry name" value="Ig-like_fold"/>
</dbReference>
<dbReference type="EC" id="3.2.1.135" evidence="4"/>
<dbReference type="SUPFAM" id="SSF51011">
    <property type="entry name" value="Glycosyl hydrolase domain"/>
    <property type="match status" value="1"/>
</dbReference>
<dbReference type="Proteomes" id="UP000789326">
    <property type="component" value="Unassembled WGS sequence"/>
</dbReference>
<keyword evidence="2 4" id="KW-0326">Glycosidase</keyword>
<dbReference type="GO" id="GO:0005975">
    <property type="term" value="P:carbohydrate metabolic process"/>
    <property type="evidence" value="ECO:0007669"/>
    <property type="project" value="InterPro"/>
</dbReference>